<accession>A0A328WRS2</accession>
<evidence type="ECO:0000313" key="1">
    <source>
        <dbReference type="EMBL" id="RAR48891.1"/>
    </source>
</evidence>
<dbReference type="OrthoDB" id="1343312at2"/>
<dbReference type="Pfam" id="PF22028">
    <property type="entry name" value="DUF6934"/>
    <property type="match status" value="1"/>
</dbReference>
<comment type="caution">
    <text evidence="1">The sequence shown here is derived from an EMBL/GenBank/DDBJ whole genome shotgun (WGS) entry which is preliminary data.</text>
</comment>
<dbReference type="Proteomes" id="UP000249518">
    <property type="component" value="Unassembled WGS sequence"/>
</dbReference>
<protein>
    <submittedName>
        <fullName evidence="1">Uncharacterized protein</fullName>
    </submittedName>
</protein>
<organism evidence="1 2">
    <name type="scientific">Flavobacterium lacus</name>
    <dbReference type="NCBI Taxonomy" id="1353778"/>
    <lineage>
        <taxon>Bacteria</taxon>
        <taxon>Pseudomonadati</taxon>
        <taxon>Bacteroidota</taxon>
        <taxon>Flavobacteriia</taxon>
        <taxon>Flavobacteriales</taxon>
        <taxon>Flavobacteriaceae</taxon>
        <taxon>Flavobacterium</taxon>
    </lineage>
</organism>
<gene>
    <name evidence="1" type="ORF">B0I10_10427</name>
</gene>
<dbReference type="RefSeq" id="WP_112085357.1">
    <property type="nucleotide sequence ID" value="NZ_QLSV01000004.1"/>
</dbReference>
<dbReference type="InterPro" id="IPR053865">
    <property type="entry name" value="DUF6934"/>
</dbReference>
<dbReference type="EMBL" id="QLSV01000004">
    <property type="protein sequence ID" value="RAR48891.1"/>
    <property type="molecule type" value="Genomic_DNA"/>
</dbReference>
<reference evidence="1 2" key="1">
    <citation type="submission" date="2018-06" db="EMBL/GenBank/DDBJ databases">
        <title>Genomic Encyclopedia of Type Strains, Phase III (KMG-III): the genomes of soil and plant-associated and newly described type strains.</title>
        <authorList>
            <person name="Whitman W."/>
        </authorList>
    </citation>
    <scope>NUCLEOTIDE SEQUENCE [LARGE SCALE GENOMIC DNA]</scope>
    <source>
        <strain evidence="1 2">CGMCC 1.12504</strain>
    </source>
</reference>
<keyword evidence="2" id="KW-1185">Reference proteome</keyword>
<evidence type="ECO:0000313" key="2">
    <source>
        <dbReference type="Proteomes" id="UP000249518"/>
    </source>
</evidence>
<dbReference type="AlphaFoldDB" id="A0A328WRS2"/>
<sequence length="147" mass="17172">MKAEKYHLKAESKFTRFEFISEGSKGTIRKLIEFQETTNPDVFNLAFGDFNPQTFEIDDLAVSDNGDTEKVLATIVNAVYTFFNQYPDIFVYATGSTRARTRLYRMGISRFYDEMKKDFYLYGQIGDDFVEFQIGIEYDGFLAQRKF</sequence>
<name>A0A328WRS2_9FLAO</name>
<proteinExistence type="predicted"/>